<evidence type="ECO:0000259" key="3">
    <source>
        <dbReference type="Pfam" id="PF13358"/>
    </source>
</evidence>
<evidence type="ECO:0000256" key="1">
    <source>
        <dbReference type="SAM" id="MobiDB-lite"/>
    </source>
</evidence>
<dbReference type="PANTHER" id="PTHR46564:SF1">
    <property type="entry name" value="TRANSPOSASE"/>
    <property type="match status" value="1"/>
</dbReference>
<dbReference type="InterPro" id="IPR002622">
    <property type="entry name" value="Transposase_14"/>
</dbReference>
<proteinExistence type="predicted"/>
<organism evidence="4 5">
    <name type="scientific">Parvularcula maris</name>
    <dbReference type="NCBI Taxonomy" id="2965077"/>
    <lineage>
        <taxon>Bacteria</taxon>
        <taxon>Pseudomonadati</taxon>
        <taxon>Pseudomonadota</taxon>
        <taxon>Alphaproteobacteria</taxon>
        <taxon>Parvularculales</taxon>
        <taxon>Parvularculaceae</taxon>
        <taxon>Parvularcula</taxon>
    </lineage>
</organism>
<dbReference type="Proteomes" id="UP001142610">
    <property type="component" value="Unassembled WGS sequence"/>
</dbReference>
<dbReference type="EMBL" id="JANIBC010000042">
    <property type="protein sequence ID" value="MCQ8186659.1"/>
    <property type="molecule type" value="Genomic_DNA"/>
</dbReference>
<dbReference type="Pfam" id="PF01710">
    <property type="entry name" value="HTH_Tnp_IS630"/>
    <property type="match status" value="1"/>
</dbReference>
<dbReference type="AlphaFoldDB" id="A0A9X2RJ20"/>
<feature type="domain" description="Tc1-like transposase DDE" evidence="3">
    <location>
        <begin position="146"/>
        <end position="287"/>
    </location>
</feature>
<reference evidence="4" key="1">
    <citation type="submission" date="2022-07" db="EMBL/GenBank/DDBJ databases">
        <title>Parvularcula maris sp. nov., an algicidal bacterium isolated from seawater.</title>
        <authorList>
            <person name="Li F."/>
        </authorList>
    </citation>
    <scope>NUCLEOTIDE SEQUENCE</scope>
    <source>
        <strain evidence="4">BGMRC 0090</strain>
    </source>
</reference>
<dbReference type="SUPFAM" id="SSF46689">
    <property type="entry name" value="Homeodomain-like"/>
    <property type="match status" value="1"/>
</dbReference>
<feature type="region of interest" description="Disordered" evidence="1">
    <location>
        <begin position="41"/>
        <end position="61"/>
    </location>
</feature>
<dbReference type="PANTHER" id="PTHR46564">
    <property type="entry name" value="TRANSPOSASE"/>
    <property type="match status" value="1"/>
</dbReference>
<dbReference type="InterPro" id="IPR036397">
    <property type="entry name" value="RNaseH_sf"/>
</dbReference>
<dbReference type="GO" id="GO:0003676">
    <property type="term" value="F:nucleic acid binding"/>
    <property type="evidence" value="ECO:0007669"/>
    <property type="project" value="InterPro"/>
</dbReference>
<dbReference type="InterPro" id="IPR047655">
    <property type="entry name" value="Transpos_IS630-like"/>
</dbReference>
<gene>
    <name evidence="4" type="ORF">NOG11_14865</name>
</gene>
<sequence length="315" mass="35063">MGRGFSADLRRRVIDAIEGGMSTRAAARRFSIGESTAGAWHRRWRQTGEASARKQGQPSGSKLDAHEAFILDLIEADKDIALKEIGERLIEAFGVRACPATIWYWLDRRGFTFKKKTAHASEQDRDDVRVARWLWFNGQLDLDPERLVFIDETGASTKMARLRGRAPRGKRCRASVPFGHWKTTTFTAGIRLSGLTAPMILDGPMDGAAFLAYVERVLVPDLSPGDVVVMDNLPAHKVSGVRETIEAAGASLLYLPPYSPDFNPIEMAFSKLKAFLRKTAARTVEQLWLALAEALQAFTPDECRNYFAAEGYDLD</sequence>
<dbReference type="InterPro" id="IPR038717">
    <property type="entry name" value="Tc1-like_DDE_dom"/>
</dbReference>
<evidence type="ECO:0000313" key="4">
    <source>
        <dbReference type="EMBL" id="MCQ8186659.1"/>
    </source>
</evidence>
<name>A0A9X2RJ20_9PROT</name>
<dbReference type="NCBIfam" id="NF033545">
    <property type="entry name" value="transpos_IS630"/>
    <property type="match status" value="1"/>
</dbReference>
<comment type="caution">
    <text evidence="4">The sequence shown here is derived from an EMBL/GenBank/DDBJ whole genome shotgun (WGS) entry which is preliminary data.</text>
</comment>
<dbReference type="Gene3D" id="3.30.420.10">
    <property type="entry name" value="Ribonuclease H-like superfamily/Ribonuclease H"/>
    <property type="match status" value="1"/>
</dbReference>
<protein>
    <submittedName>
        <fullName evidence="4">IS630 family transposase</fullName>
    </submittedName>
</protein>
<dbReference type="Pfam" id="PF13358">
    <property type="entry name" value="DDE_3"/>
    <property type="match status" value="1"/>
</dbReference>
<dbReference type="RefSeq" id="WP_256620600.1">
    <property type="nucleotide sequence ID" value="NZ_JANIBC010000042.1"/>
</dbReference>
<evidence type="ECO:0000313" key="5">
    <source>
        <dbReference type="Proteomes" id="UP001142610"/>
    </source>
</evidence>
<dbReference type="InterPro" id="IPR036388">
    <property type="entry name" value="WH-like_DNA-bd_sf"/>
</dbReference>
<dbReference type="Gene3D" id="1.10.10.10">
    <property type="entry name" value="Winged helix-like DNA-binding domain superfamily/Winged helix DNA-binding domain"/>
    <property type="match status" value="1"/>
</dbReference>
<accession>A0A9X2RJ20</accession>
<feature type="domain" description="Transposase Synechocystis PCC 6803" evidence="2">
    <location>
        <begin position="5"/>
        <end position="121"/>
    </location>
</feature>
<keyword evidence="5" id="KW-1185">Reference proteome</keyword>
<dbReference type="InterPro" id="IPR009057">
    <property type="entry name" value="Homeodomain-like_sf"/>
</dbReference>
<evidence type="ECO:0000259" key="2">
    <source>
        <dbReference type="Pfam" id="PF01710"/>
    </source>
</evidence>